<sequence>MSAASTGYRLYADSADEAAVGALLDAGVVAGVTTNPTILRRASFGPADIPRLHARWTAAGARRVFFQAWGGDAAEMLARGRRLAELGPNLTVKLPATRAGFAAGRALAAEGTSVLVTAVYAPGQALGASAIGAEFIAPYLGRLNDAGRDGVAEIGRMAELLDGTGTSVLAASLRAPDAVVELAGRGVRSFTAALDVVWALLQDETSDVAARVFEEDSV</sequence>
<dbReference type="InterPro" id="IPR013785">
    <property type="entry name" value="Aldolase_TIM"/>
</dbReference>
<dbReference type="PANTHER" id="PTHR10683:SF40">
    <property type="entry name" value="FRUCTOSE-6-PHOSPHATE ALDOLASE 1-RELATED"/>
    <property type="match status" value="1"/>
</dbReference>
<dbReference type="InterPro" id="IPR018225">
    <property type="entry name" value="Transaldolase_AS"/>
</dbReference>
<evidence type="ECO:0000313" key="2">
    <source>
        <dbReference type="EMBL" id="XBM50040.1"/>
    </source>
</evidence>
<proteinExistence type="predicted"/>
<name>A0AAU7GGN7_9MICO</name>
<dbReference type="PANTHER" id="PTHR10683">
    <property type="entry name" value="TRANSALDOLASE"/>
    <property type="match status" value="1"/>
</dbReference>
<gene>
    <name evidence="2" type="ORF">AAME72_09250</name>
</gene>
<organism evidence="2">
    <name type="scientific">Leifsonia sp. NPDC080035</name>
    <dbReference type="NCBI Taxonomy" id="3143936"/>
    <lineage>
        <taxon>Bacteria</taxon>
        <taxon>Bacillati</taxon>
        <taxon>Actinomycetota</taxon>
        <taxon>Actinomycetes</taxon>
        <taxon>Micrococcales</taxon>
        <taxon>Microbacteriaceae</taxon>
        <taxon>Leifsonia</taxon>
    </lineage>
</organism>
<dbReference type="Pfam" id="PF00923">
    <property type="entry name" value="TAL_FSA"/>
    <property type="match status" value="1"/>
</dbReference>
<dbReference type="AlphaFoldDB" id="A0AAU7GGN7"/>
<dbReference type="SUPFAM" id="SSF51569">
    <property type="entry name" value="Aldolase"/>
    <property type="match status" value="1"/>
</dbReference>
<dbReference type="EMBL" id="CP157390">
    <property type="protein sequence ID" value="XBM50040.1"/>
    <property type="molecule type" value="Genomic_DNA"/>
</dbReference>
<protein>
    <submittedName>
        <fullName evidence="2">Transaldolase family protein</fullName>
    </submittedName>
</protein>
<dbReference type="InterPro" id="IPR001585">
    <property type="entry name" value="TAL/FSA"/>
</dbReference>
<dbReference type="PROSITE" id="PS01054">
    <property type="entry name" value="TRANSALDOLASE_1"/>
    <property type="match status" value="1"/>
</dbReference>
<accession>A0AAU7GGN7</accession>
<evidence type="ECO:0000256" key="1">
    <source>
        <dbReference type="ARBA" id="ARBA00023270"/>
    </source>
</evidence>
<dbReference type="GO" id="GO:0005975">
    <property type="term" value="P:carbohydrate metabolic process"/>
    <property type="evidence" value="ECO:0007669"/>
    <property type="project" value="InterPro"/>
</dbReference>
<dbReference type="RefSeq" id="WP_348789950.1">
    <property type="nucleotide sequence ID" value="NZ_CP157390.1"/>
</dbReference>
<dbReference type="Gene3D" id="3.20.20.70">
    <property type="entry name" value="Aldolase class I"/>
    <property type="match status" value="1"/>
</dbReference>
<keyword evidence="1" id="KW-0704">Schiff base</keyword>
<reference evidence="2" key="1">
    <citation type="submission" date="2024-05" db="EMBL/GenBank/DDBJ databases">
        <title>The Natural Products Discovery Center: Release of the First 8490 Sequenced Strains for Exploring Actinobacteria Biosynthetic Diversity.</title>
        <authorList>
            <person name="Kalkreuter E."/>
            <person name="Kautsar S.A."/>
            <person name="Yang D."/>
            <person name="Bader C.D."/>
            <person name="Teijaro C.N."/>
            <person name="Fluegel L."/>
            <person name="Davis C.M."/>
            <person name="Simpson J.R."/>
            <person name="Lauterbach L."/>
            <person name="Steele A.D."/>
            <person name="Gui C."/>
            <person name="Meng S."/>
            <person name="Li G."/>
            <person name="Viehrig K."/>
            <person name="Ye F."/>
            <person name="Su P."/>
            <person name="Kiefer A.F."/>
            <person name="Nichols A."/>
            <person name="Cepeda A.J."/>
            <person name="Yan W."/>
            <person name="Fan B."/>
            <person name="Jiang Y."/>
            <person name="Adhikari A."/>
            <person name="Zheng C.-J."/>
            <person name="Schuster L."/>
            <person name="Cowan T.M."/>
            <person name="Smanski M.J."/>
            <person name="Chevrette M.G."/>
            <person name="de Carvalho L.P.S."/>
            <person name="Shen B."/>
        </authorList>
    </citation>
    <scope>NUCLEOTIDE SEQUENCE</scope>
    <source>
        <strain evidence="2">NPDC080035</strain>
    </source>
</reference>